<evidence type="ECO:0000256" key="1">
    <source>
        <dbReference type="ARBA" id="ARBA00004903"/>
    </source>
</evidence>
<dbReference type="SUPFAM" id="SSF53597">
    <property type="entry name" value="Dihydrofolate reductase-like"/>
    <property type="match status" value="1"/>
</dbReference>
<dbReference type="UniPathway" id="UPA00077">
    <property type="reaction ID" value="UER00158"/>
</dbReference>
<dbReference type="Pfam" id="PF00186">
    <property type="entry name" value="DHFR_1"/>
    <property type="match status" value="1"/>
</dbReference>
<dbReference type="PANTHER" id="PTHR48069:SF3">
    <property type="entry name" value="DIHYDROFOLATE REDUCTASE"/>
    <property type="match status" value="1"/>
</dbReference>
<dbReference type="EMBL" id="AZBU02000005">
    <property type="protein sequence ID" value="TKR77757.1"/>
    <property type="molecule type" value="Genomic_DNA"/>
</dbReference>
<dbReference type="GO" id="GO:0006730">
    <property type="term" value="P:one-carbon metabolic process"/>
    <property type="evidence" value="ECO:0007669"/>
    <property type="project" value="UniProtKB-KW"/>
</dbReference>
<name>A0A4U5N5B8_STECR</name>
<dbReference type="CDD" id="cd00209">
    <property type="entry name" value="DHFR"/>
    <property type="match status" value="1"/>
</dbReference>
<comment type="similarity">
    <text evidence="7">Belongs to the dihydrofolate reductase family.</text>
</comment>
<dbReference type="InterPro" id="IPR017925">
    <property type="entry name" value="DHFR_CS"/>
</dbReference>
<comment type="pathway">
    <text evidence="1">Cofactor biosynthesis; tetrahydrofolate biosynthesis; 5,6,7,8-tetrahydrofolate from 7,8-dihydrofolate: step 1/1.</text>
</comment>
<dbReference type="EC" id="1.5.1.3" evidence="2"/>
<evidence type="ECO:0000256" key="6">
    <source>
        <dbReference type="ARBA" id="ARBA00048873"/>
    </source>
</evidence>
<dbReference type="InterPro" id="IPR012259">
    <property type="entry name" value="DHFR"/>
</dbReference>
<evidence type="ECO:0000313" key="9">
    <source>
        <dbReference type="EMBL" id="TKR77757.1"/>
    </source>
</evidence>
<dbReference type="OrthoDB" id="4664297at2759"/>
<dbReference type="PRINTS" id="PR00070">
    <property type="entry name" value="DHFR"/>
</dbReference>
<dbReference type="Gene3D" id="3.40.430.10">
    <property type="entry name" value="Dihydrofolate Reductase, subunit A"/>
    <property type="match status" value="1"/>
</dbReference>
<evidence type="ECO:0000256" key="7">
    <source>
        <dbReference type="RuleBase" id="RU004474"/>
    </source>
</evidence>
<dbReference type="Proteomes" id="UP000298663">
    <property type="component" value="Unassembled WGS sequence"/>
</dbReference>
<feature type="domain" description="DHFR" evidence="8">
    <location>
        <begin position="6"/>
        <end position="183"/>
    </location>
</feature>
<dbReference type="GO" id="GO:0046655">
    <property type="term" value="P:folic acid metabolic process"/>
    <property type="evidence" value="ECO:0007669"/>
    <property type="project" value="TreeGrafter"/>
</dbReference>
<sequence>MRPPLRMNLIVAMDAKNGIGRDNEIPWRLPKEVATFARLTKTTSNGNLVNVVLMGRKCWDSIPEKFKPLKGRINVVLSRKMPQQKTENLIVCSSFESAVELLESEEFRPRIDTIWNIGGREVYECGLRSPLMHKLVVTRVQGDFDAHVRFPEVEWKTYKKNDDFDGTYVEENGIKYHYECYTKAV</sequence>
<proteinExistence type="inferred from homology"/>
<dbReference type="GO" id="GO:0046654">
    <property type="term" value="P:tetrahydrofolate biosynthetic process"/>
    <property type="evidence" value="ECO:0007669"/>
    <property type="project" value="UniProtKB-UniPathway"/>
</dbReference>
<keyword evidence="10" id="KW-1185">Reference proteome</keyword>
<reference evidence="9 10" key="1">
    <citation type="journal article" date="2015" name="Genome Biol.">
        <title>Comparative genomics of Steinernema reveals deeply conserved gene regulatory networks.</title>
        <authorList>
            <person name="Dillman A.R."/>
            <person name="Macchietto M."/>
            <person name="Porter C.F."/>
            <person name="Rogers A."/>
            <person name="Williams B."/>
            <person name="Antoshechkin I."/>
            <person name="Lee M.M."/>
            <person name="Goodwin Z."/>
            <person name="Lu X."/>
            <person name="Lewis E.E."/>
            <person name="Goodrich-Blair H."/>
            <person name="Stock S.P."/>
            <person name="Adams B.J."/>
            <person name="Sternberg P.W."/>
            <person name="Mortazavi A."/>
        </authorList>
    </citation>
    <scope>NUCLEOTIDE SEQUENCE [LARGE SCALE GENOMIC DNA]</scope>
    <source>
        <strain evidence="9 10">ALL</strain>
    </source>
</reference>
<dbReference type="STRING" id="34508.A0A4U5N5B8"/>
<dbReference type="InterPro" id="IPR001796">
    <property type="entry name" value="DHFR_dom"/>
</dbReference>
<evidence type="ECO:0000313" key="10">
    <source>
        <dbReference type="Proteomes" id="UP000298663"/>
    </source>
</evidence>
<accession>A0A4U5N5B8</accession>
<dbReference type="AlphaFoldDB" id="A0A4U5N5B8"/>
<organism evidence="9 10">
    <name type="scientific">Steinernema carpocapsae</name>
    <name type="common">Entomopathogenic nematode</name>
    <dbReference type="NCBI Taxonomy" id="34508"/>
    <lineage>
        <taxon>Eukaryota</taxon>
        <taxon>Metazoa</taxon>
        <taxon>Ecdysozoa</taxon>
        <taxon>Nematoda</taxon>
        <taxon>Chromadorea</taxon>
        <taxon>Rhabditida</taxon>
        <taxon>Tylenchina</taxon>
        <taxon>Panagrolaimomorpha</taxon>
        <taxon>Strongyloidoidea</taxon>
        <taxon>Steinernematidae</taxon>
        <taxon>Steinernema</taxon>
    </lineage>
</organism>
<keyword evidence="3" id="KW-0554">One-carbon metabolism</keyword>
<dbReference type="PANTHER" id="PTHR48069">
    <property type="entry name" value="DIHYDROFOLATE REDUCTASE"/>
    <property type="match status" value="1"/>
</dbReference>
<protein>
    <recommendedName>
        <fullName evidence="2">dihydrofolate reductase</fullName>
        <ecNumber evidence="2">1.5.1.3</ecNumber>
    </recommendedName>
</protein>
<dbReference type="GO" id="GO:0004146">
    <property type="term" value="F:dihydrofolate reductase activity"/>
    <property type="evidence" value="ECO:0007669"/>
    <property type="project" value="UniProtKB-EC"/>
</dbReference>
<reference evidence="9 10" key="2">
    <citation type="journal article" date="2019" name="G3 (Bethesda)">
        <title>Hybrid Assembly of the Genome of the Entomopathogenic Nematode Steinernema carpocapsae Identifies the X-Chromosome.</title>
        <authorList>
            <person name="Serra L."/>
            <person name="Macchietto M."/>
            <person name="Macias-Munoz A."/>
            <person name="McGill C.J."/>
            <person name="Rodriguez I.M."/>
            <person name="Rodriguez B."/>
            <person name="Murad R."/>
            <person name="Mortazavi A."/>
        </authorList>
    </citation>
    <scope>NUCLEOTIDE SEQUENCE [LARGE SCALE GENOMIC DNA]</scope>
    <source>
        <strain evidence="9 10">ALL</strain>
    </source>
</reference>
<evidence type="ECO:0000256" key="2">
    <source>
        <dbReference type="ARBA" id="ARBA00012856"/>
    </source>
</evidence>
<gene>
    <name evidence="9" type="ORF">L596_018670</name>
</gene>
<dbReference type="PROSITE" id="PS00075">
    <property type="entry name" value="DHFR_1"/>
    <property type="match status" value="1"/>
</dbReference>
<evidence type="ECO:0000256" key="3">
    <source>
        <dbReference type="ARBA" id="ARBA00022563"/>
    </source>
</evidence>
<evidence type="ECO:0000259" key="8">
    <source>
        <dbReference type="PROSITE" id="PS51330"/>
    </source>
</evidence>
<dbReference type="GO" id="GO:0005739">
    <property type="term" value="C:mitochondrion"/>
    <property type="evidence" value="ECO:0007669"/>
    <property type="project" value="TreeGrafter"/>
</dbReference>
<keyword evidence="4" id="KW-0521">NADP</keyword>
<dbReference type="GO" id="GO:0046452">
    <property type="term" value="P:dihydrofolate metabolic process"/>
    <property type="evidence" value="ECO:0007669"/>
    <property type="project" value="TreeGrafter"/>
</dbReference>
<comment type="caution">
    <text evidence="9">The sequence shown here is derived from an EMBL/GenBank/DDBJ whole genome shotgun (WGS) entry which is preliminary data.</text>
</comment>
<dbReference type="InterPro" id="IPR024072">
    <property type="entry name" value="DHFR-like_dom_sf"/>
</dbReference>
<evidence type="ECO:0000256" key="5">
    <source>
        <dbReference type="ARBA" id="ARBA00023002"/>
    </source>
</evidence>
<keyword evidence="5" id="KW-0560">Oxidoreductase</keyword>
<evidence type="ECO:0000256" key="4">
    <source>
        <dbReference type="ARBA" id="ARBA00022857"/>
    </source>
</evidence>
<comment type="catalytic activity">
    <reaction evidence="6">
        <text>(6S)-5,6,7,8-tetrahydrofolate + NADP(+) = 7,8-dihydrofolate + NADPH + H(+)</text>
        <dbReference type="Rhea" id="RHEA:15009"/>
        <dbReference type="ChEBI" id="CHEBI:15378"/>
        <dbReference type="ChEBI" id="CHEBI:57451"/>
        <dbReference type="ChEBI" id="CHEBI:57453"/>
        <dbReference type="ChEBI" id="CHEBI:57783"/>
        <dbReference type="ChEBI" id="CHEBI:58349"/>
        <dbReference type="EC" id="1.5.1.3"/>
    </reaction>
</comment>
<dbReference type="PROSITE" id="PS51330">
    <property type="entry name" value="DHFR_2"/>
    <property type="match status" value="1"/>
</dbReference>
<dbReference type="GO" id="GO:0050661">
    <property type="term" value="F:NADP binding"/>
    <property type="evidence" value="ECO:0007669"/>
    <property type="project" value="InterPro"/>
</dbReference>